<dbReference type="PANTHER" id="PTHR13392:SF13">
    <property type="entry name" value="AXH DOMAIN-CONTAINING PROTEIN"/>
    <property type="match status" value="1"/>
</dbReference>
<gene>
    <name evidence="9" type="ORF">NEZAVI_LOCUS8478</name>
</gene>
<dbReference type="InterPro" id="IPR036096">
    <property type="entry name" value="Ataxin_AXH_dom_sf"/>
</dbReference>
<reference evidence="9" key="1">
    <citation type="submission" date="2022-01" db="EMBL/GenBank/DDBJ databases">
        <authorList>
            <person name="King R."/>
        </authorList>
    </citation>
    <scope>NUCLEOTIDE SEQUENCE</scope>
</reference>
<keyword evidence="10" id="KW-1185">Reference proteome</keyword>
<feature type="compositionally biased region" description="Pro residues" evidence="7">
    <location>
        <begin position="75"/>
        <end position="97"/>
    </location>
</feature>
<evidence type="ECO:0000256" key="1">
    <source>
        <dbReference type="ARBA" id="ARBA00004123"/>
    </source>
</evidence>
<dbReference type="AlphaFoldDB" id="A0A9P0MND7"/>
<dbReference type="PANTHER" id="PTHR13392">
    <property type="entry name" value="ATAXIN 1"/>
    <property type="match status" value="1"/>
</dbReference>
<feature type="region of interest" description="Disordered" evidence="7">
    <location>
        <begin position="73"/>
        <end position="133"/>
    </location>
</feature>
<accession>A0A9P0MND7</accession>
<proteinExistence type="predicted"/>
<evidence type="ECO:0000313" key="10">
    <source>
        <dbReference type="Proteomes" id="UP001152798"/>
    </source>
</evidence>
<evidence type="ECO:0000313" key="9">
    <source>
        <dbReference type="EMBL" id="CAH1398920.1"/>
    </source>
</evidence>
<sequence length="207" mass="22939">MISPSLAVEGGYLGFPSVPEFLRPLPPRFRPPPAARPPLPHKEEEDFQPYRVYNPYYNPYLYPYHIRPVDLYSPPQSPLRPKVPPGPQPPATAPPAPQVLKTPKPTSHLTTLPAGGGPPTGSRRLRRTRPTRAAGFARGSLIRLASGELRRVEEMRTEDFINSAETCPALRLDPSTVVRIEASHDSNLAVLTLRYGESRAQVSTTKH</sequence>
<keyword evidence="4" id="KW-0238">DNA-binding</keyword>
<comment type="subcellular location">
    <subcellularLocation>
        <location evidence="1">Nucleus</location>
    </subcellularLocation>
</comment>
<keyword evidence="6" id="KW-0539">Nucleus</keyword>
<dbReference type="GO" id="GO:0006355">
    <property type="term" value="P:regulation of DNA-templated transcription"/>
    <property type="evidence" value="ECO:0007669"/>
    <property type="project" value="InterPro"/>
</dbReference>
<dbReference type="InterPro" id="IPR003652">
    <property type="entry name" value="Ataxin_AXH_dom"/>
</dbReference>
<evidence type="ECO:0000256" key="5">
    <source>
        <dbReference type="ARBA" id="ARBA00023163"/>
    </source>
</evidence>
<evidence type="ECO:0000256" key="6">
    <source>
        <dbReference type="ARBA" id="ARBA00023242"/>
    </source>
</evidence>
<dbReference type="Pfam" id="PF08517">
    <property type="entry name" value="AXH"/>
    <property type="match status" value="1"/>
</dbReference>
<dbReference type="EMBL" id="OV725080">
    <property type="protein sequence ID" value="CAH1398920.1"/>
    <property type="molecule type" value="Genomic_DNA"/>
</dbReference>
<protein>
    <recommendedName>
        <fullName evidence="8">AXH domain-containing protein</fullName>
    </recommendedName>
</protein>
<dbReference type="SUPFAM" id="SSF102031">
    <property type="entry name" value="AXH domain"/>
    <property type="match status" value="1"/>
</dbReference>
<evidence type="ECO:0000256" key="3">
    <source>
        <dbReference type="ARBA" id="ARBA00023015"/>
    </source>
</evidence>
<dbReference type="GO" id="GO:0003723">
    <property type="term" value="F:RNA binding"/>
    <property type="evidence" value="ECO:0007669"/>
    <property type="project" value="InterPro"/>
</dbReference>
<dbReference type="OrthoDB" id="10000452at2759"/>
<dbReference type="SMART" id="SM00536">
    <property type="entry name" value="AXH"/>
    <property type="match status" value="1"/>
</dbReference>
<evidence type="ECO:0000259" key="8">
    <source>
        <dbReference type="PROSITE" id="PS51148"/>
    </source>
</evidence>
<organism evidence="9 10">
    <name type="scientific">Nezara viridula</name>
    <name type="common">Southern green stink bug</name>
    <name type="synonym">Cimex viridulus</name>
    <dbReference type="NCBI Taxonomy" id="85310"/>
    <lineage>
        <taxon>Eukaryota</taxon>
        <taxon>Metazoa</taxon>
        <taxon>Ecdysozoa</taxon>
        <taxon>Arthropoda</taxon>
        <taxon>Hexapoda</taxon>
        <taxon>Insecta</taxon>
        <taxon>Pterygota</taxon>
        <taxon>Neoptera</taxon>
        <taxon>Paraneoptera</taxon>
        <taxon>Hemiptera</taxon>
        <taxon>Heteroptera</taxon>
        <taxon>Panheteroptera</taxon>
        <taxon>Pentatomomorpha</taxon>
        <taxon>Pentatomoidea</taxon>
        <taxon>Pentatomidae</taxon>
        <taxon>Pentatominae</taxon>
        <taxon>Nezara</taxon>
    </lineage>
</organism>
<dbReference type="InterPro" id="IPR043404">
    <property type="entry name" value="ATAXIN1-like"/>
</dbReference>
<dbReference type="GO" id="GO:0003677">
    <property type="term" value="F:DNA binding"/>
    <property type="evidence" value="ECO:0007669"/>
    <property type="project" value="UniProtKB-KW"/>
</dbReference>
<keyword evidence="3" id="KW-0805">Transcription regulation</keyword>
<keyword evidence="2" id="KW-0678">Repressor</keyword>
<evidence type="ECO:0000256" key="7">
    <source>
        <dbReference type="SAM" id="MobiDB-lite"/>
    </source>
</evidence>
<evidence type="ECO:0000256" key="4">
    <source>
        <dbReference type="ARBA" id="ARBA00023125"/>
    </source>
</evidence>
<feature type="domain" description="AXH" evidence="8">
    <location>
        <begin position="124"/>
        <end position="207"/>
    </location>
</feature>
<keyword evidence="5" id="KW-0804">Transcription</keyword>
<dbReference type="PROSITE" id="PS51148">
    <property type="entry name" value="AXH"/>
    <property type="match status" value="1"/>
</dbReference>
<evidence type="ECO:0000256" key="2">
    <source>
        <dbReference type="ARBA" id="ARBA00022491"/>
    </source>
</evidence>
<dbReference type="GO" id="GO:0005634">
    <property type="term" value="C:nucleus"/>
    <property type="evidence" value="ECO:0007669"/>
    <property type="project" value="UniProtKB-SubCell"/>
</dbReference>
<dbReference type="Proteomes" id="UP001152798">
    <property type="component" value="Chromosome 4"/>
</dbReference>
<name>A0A9P0MND7_NEZVI</name>